<dbReference type="Proteomes" id="UP000494110">
    <property type="component" value="Unassembled WGS sequence"/>
</dbReference>
<proteinExistence type="predicted"/>
<feature type="transmembrane region" description="Helical" evidence="7">
    <location>
        <begin position="55"/>
        <end position="75"/>
    </location>
</feature>
<keyword evidence="6 7" id="KW-0472">Membrane</keyword>
<feature type="transmembrane region" description="Helical" evidence="7">
    <location>
        <begin position="414"/>
        <end position="436"/>
    </location>
</feature>
<evidence type="ECO:0000256" key="4">
    <source>
        <dbReference type="ARBA" id="ARBA00022692"/>
    </source>
</evidence>
<keyword evidence="3" id="KW-1003">Cell membrane</keyword>
<keyword evidence="5 7" id="KW-1133">Transmembrane helix</keyword>
<feature type="transmembrane region" description="Helical" evidence="7">
    <location>
        <begin position="106"/>
        <end position="124"/>
    </location>
</feature>
<dbReference type="GO" id="GO:0022857">
    <property type="term" value="F:transmembrane transporter activity"/>
    <property type="evidence" value="ECO:0007669"/>
    <property type="project" value="InterPro"/>
</dbReference>
<gene>
    <name evidence="8" type="ORF">BLA39750_00973</name>
</gene>
<dbReference type="PANTHER" id="PTHR30509:SF9">
    <property type="entry name" value="MULTIDRUG RESISTANCE PROTEIN MDTO"/>
    <property type="match status" value="1"/>
</dbReference>
<feature type="transmembrane region" description="Helical" evidence="7">
    <location>
        <begin position="493"/>
        <end position="514"/>
    </location>
</feature>
<sequence length="674" mass="73399">MNLDVEEVLFSIKCFAAGMLAFYISLRIGLVRPYWAVGTSYVVSQLLAGGVISKAVFRLVGTCVGAVAAVTLVPIFVNAPFVLSLALAMWLALCVYVAVLDRTPRAYMYLLAGTTATIIGFPSVTEPTTIFTTAILRVEEIAIGILCSSLFHAAVFPRTVSARVISRVDTIVSDVTHWIRESLDYSQLKATAADRRRLALDLEELDHLSVLLPFDTGSILPRVRTLRALQDQILQTLPLISAIEDRLATLKQVDGISKELSSLIADLSEWLTAAAHMHDRTSQATALTERIKSKSLAANHATSWPDLLELNLRACLADIIEFQCNVYGLIDQLRNPEDRSVGAAVKELIARTRGRAVHRDRWLASRHAVGTFFCVVLASTFWISSGWTYGAGSVLLAGVCCALFAPADRPGALLFQYFLGSAAGLLMSMIYAYTILPRATGFEMFVAAMAPLMLFCGSMLARQSVAMVALGAILEFTTTVGFVAQYTPDFSNFANSAISQLIGTGVAVVVVRLFQGIGISQSVARLNRLSWRDVARRADGRSTDEIRWASRMLDRAGLLLPRLTATSDTKTPPALFGTLMDMRIGIVAGRLRHLYQASEYTPLGDLLNAIARYFDNLNPSHPTPVPPTLLASIDSCIHTMVASPNSPRAAECLVLLTALRRNLFPTATCYEARV</sequence>
<evidence type="ECO:0000256" key="6">
    <source>
        <dbReference type="ARBA" id="ARBA00023136"/>
    </source>
</evidence>
<evidence type="ECO:0000256" key="1">
    <source>
        <dbReference type="ARBA" id="ARBA00004651"/>
    </source>
</evidence>
<dbReference type="RefSeq" id="WP_175011119.1">
    <property type="nucleotide sequence ID" value="NZ_CABVQN010000003.1"/>
</dbReference>
<evidence type="ECO:0000256" key="7">
    <source>
        <dbReference type="SAM" id="Phobius"/>
    </source>
</evidence>
<reference evidence="8 9" key="1">
    <citation type="submission" date="2019-09" db="EMBL/GenBank/DDBJ databases">
        <authorList>
            <person name="Depoorter E."/>
        </authorList>
    </citation>
    <scope>NUCLEOTIDE SEQUENCE [LARGE SCALE GENOMIC DNA]</scope>
    <source>
        <strain evidence="8">R-39750</strain>
    </source>
</reference>
<accession>A0A6P2UQU0</accession>
<comment type="subcellular location">
    <subcellularLocation>
        <location evidence="1">Cell membrane</location>
        <topology evidence="1">Multi-pass membrane protein</topology>
    </subcellularLocation>
</comment>
<organism evidence="8 9">
    <name type="scientific">Burkholderia lata (strain ATCC 17760 / DSM 23089 / LMG 22485 / NCIMB 9086 / R18194 / 383)</name>
    <dbReference type="NCBI Taxonomy" id="482957"/>
    <lineage>
        <taxon>Bacteria</taxon>
        <taxon>Pseudomonadati</taxon>
        <taxon>Pseudomonadota</taxon>
        <taxon>Betaproteobacteria</taxon>
        <taxon>Burkholderiales</taxon>
        <taxon>Burkholderiaceae</taxon>
        <taxon>Burkholderia</taxon>
        <taxon>Burkholderia cepacia complex</taxon>
    </lineage>
</organism>
<feature type="transmembrane region" description="Helical" evidence="7">
    <location>
        <begin position="20"/>
        <end position="43"/>
    </location>
</feature>
<protein>
    <submittedName>
        <fullName evidence="8">Fusaric acid resistance protein</fullName>
    </submittedName>
</protein>
<feature type="transmembrane region" description="Helical" evidence="7">
    <location>
        <begin position="468"/>
        <end position="487"/>
    </location>
</feature>
<evidence type="ECO:0000313" key="9">
    <source>
        <dbReference type="Proteomes" id="UP000494110"/>
    </source>
</evidence>
<dbReference type="PANTHER" id="PTHR30509">
    <property type="entry name" value="P-HYDROXYBENZOIC ACID EFFLUX PUMP SUBUNIT-RELATED"/>
    <property type="match status" value="1"/>
</dbReference>
<keyword evidence="4 7" id="KW-0812">Transmembrane</keyword>
<keyword evidence="2" id="KW-0813">Transport</keyword>
<evidence type="ECO:0000313" key="8">
    <source>
        <dbReference type="EMBL" id="VWC77401.1"/>
    </source>
</evidence>
<feature type="transmembrane region" description="Helical" evidence="7">
    <location>
        <begin position="130"/>
        <end position="156"/>
    </location>
</feature>
<name>A0A6P2UQU0_BURL3</name>
<dbReference type="AlphaFoldDB" id="A0A6P2UQU0"/>
<dbReference type="EMBL" id="CABVQN010000003">
    <property type="protein sequence ID" value="VWC77401.1"/>
    <property type="molecule type" value="Genomic_DNA"/>
</dbReference>
<dbReference type="Pfam" id="PF04632">
    <property type="entry name" value="FUSC"/>
    <property type="match status" value="1"/>
</dbReference>
<feature type="transmembrane region" description="Helical" evidence="7">
    <location>
        <begin position="442"/>
        <end position="461"/>
    </location>
</feature>
<evidence type="ECO:0000256" key="2">
    <source>
        <dbReference type="ARBA" id="ARBA00022448"/>
    </source>
</evidence>
<feature type="transmembrane region" description="Helical" evidence="7">
    <location>
        <begin position="81"/>
        <end position="99"/>
    </location>
</feature>
<dbReference type="GO" id="GO:0005886">
    <property type="term" value="C:plasma membrane"/>
    <property type="evidence" value="ECO:0007669"/>
    <property type="project" value="UniProtKB-SubCell"/>
</dbReference>
<feature type="transmembrane region" description="Helical" evidence="7">
    <location>
        <begin position="363"/>
        <end position="383"/>
    </location>
</feature>
<evidence type="ECO:0000256" key="5">
    <source>
        <dbReference type="ARBA" id="ARBA00022989"/>
    </source>
</evidence>
<feature type="transmembrane region" description="Helical" evidence="7">
    <location>
        <begin position="389"/>
        <end position="407"/>
    </location>
</feature>
<dbReference type="InterPro" id="IPR006726">
    <property type="entry name" value="PHBA_efflux_AaeB/fusaric-R"/>
</dbReference>
<evidence type="ECO:0000256" key="3">
    <source>
        <dbReference type="ARBA" id="ARBA00022475"/>
    </source>
</evidence>